<reference evidence="2" key="1">
    <citation type="submission" date="2021-11" db="EMBL/GenBank/DDBJ databases">
        <authorList>
            <person name="Herlambang A."/>
            <person name="Guo Y."/>
            <person name="Takashima Y."/>
            <person name="Nishizawa T."/>
        </authorList>
    </citation>
    <scope>NUCLEOTIDE SEQUENCE</scope>
    <source>
        <strain evidence="2">E1425</strain>
    </source>
</reference>
<accession>A0A9P3H808</accession>
<proteinExistence type="predicted"/>
<keyword evidence="1" id="KW-0472">Membrane</keyword>
<dbReference type="AlphaFoldDB" id="A0A9P3H808"/>
<sequence>MHTTSIFLRKVTIAMAIIFGLGIVVPTHQAVLGTLMVCHGTELVTYSPSLTLKTEKTSITIEGTLGPCVSLDTSIVGGSYKSQISNPGLSCLTLLEEERGEKIIVWNNGKSSTFSFAKTVTNVGGQTITTFKGSITAGELKGSSVIEVVVHPTLNILGCITGGISSVSGAVTLTIL</sequence>
<keyword evidence="1" id="KW-0812">Transmembrane</keyword>
<evidence type="ECO:0000313" key="3">
    <source>
        <dbReference type="Proteomes" id="UP000827284"/>
    </source>
</evidence>
<dbReference type="Proteomes" id="UP000827284">
    <property type="component" value="Unassembled WGS sequence"/>
</dbReference>
<dbReference type="EMBL" id="BQFW01000006">
    <property type="protein sequence ID" value="GJJ71705.1"/>
    <property type="molecule type" value="Genomic_DNA"/>
</dbReference>
<keyword evidence="3" id="KW-1185">Reference proteome</keyword>
<organism evidence="2 3">
    <name type="scientific">Entomortierella parvispora</name>
    <dbReference type="NCBI Taxonomy" id="205924"/>
    <lineage>
        <taxon>Eukaryota</taxon>
        <taxon>Fungi</taxon>
        <taxon>Fungi incertae sedis</taxon>
        <taxon>Mucoromycota</taxon>
        <taxon>Mortierellomycotina</taxon>
        <taxon>Mortierellomycetes</taxon>
        <taxon>Mortierellales</taxon>
        <taxon>Mortierellaceae</taxon>
        <taxon>Entomortierella</taxon>
    </lineage>
</organism>
<comment type="caution">
    <text evidence="2">The sequence shown here is derived from an EMBL/GenBank/DDBJ whole genome shotgun (WGS) entry which is preliminary data.</text>
</comment>
<protein>
    <submittedName>
        <fullName evidence="2">Uncharacterized protein</fullName>
    </submittedName>
</protein>
<name>A0A9P3H808_9FUNG</name>
<evidence type="ECO:0000256" key="1">
    <source>
        <dbReference type="SAM" id="Phobius"/>
    </source>
</evidence>
<evidence type="ECO:0000313" key="2">
    <source>
        <dbReference type="EMBL" id="GJJ71705.1"/>
    </source>
</evidence>
<reference evidence="2" key="2">
    <citation type="journal article" date="2022" name="Microbiol. Resour. Announc.">
        <title>Whole-Genome Sequence of Entomortierella parvispora E1425, a Mucoromycotan Fungus Associated with Burkholderiaceae-Related Endosymbiotic Bacteria.</title>
        <authorList>
            <person name="Herlambang A."/>
            <person name="Guo Y."/>
            <person name="Takashima Y."/>
            <person name="Narisawa K."/>
            <person name="Ohta H."/>
            <person name="Nishizawa T."/>
        </authorList>
    </citation>
    <scope>NUCLEOTIDE SEQUENCE</scope>
    <source>
        <strain evidence="2">E1425</strain>
    </source>
</reference>
<feature type="transmembrane region" description="Helical" evidence="1">
    <location>
        <begin position="7"/>
        <end position="25"/>
    </location>
</feature>
<keyword evidence="1" id="KW-1133">Transmembrane helix</keyword>
<gene>
    <name evidence="2" type="ORF">EMPS_04062</name>
</gene>